<evidence type="ECO:0000313" key="1">
    <source>
        <dbReference type="EMBL" id="MBG0562566.1"/>
    </source>
</evidence>
<accession>A0A931C7V8</accession>
<organism evidence="1 2">
    <name type="scientific">Actinoplanes aureus</name>
    <dbReference type="NCBI Taxonomy" id="2792083"/>
    <lineage>
        <taxon>Bacteria</taxon>
        <taxon>Bacillati</taxon>
        <taxon>Actinomycetota</taxon>
        <taxon>Actinomycetes</taxon>
        <taxon>Micromonosporales</taxon>
        <taxon>Micromonosporaceae</taxon>
        <taxon>Actinoplanes</taxon>
    </lineage>
</organism>
<name>A0A931C7V8_9ACTN</name>
<comment type="caution">
    <text evidence="1">The sequence shown here is derived from an EMBL/GenBank/DDBJ whole genome shotgun (WGS) entry which is preliminary data.</text>
</comment>
<dbReference type="AlphaFoldDB" id="A0A931C7V8"/>
<dbReference type="InterPro" id="IPR045488">
    <property type="entry name" value="fvmRadSAM-pep"/>
</dbReference>
<dbReference type="RefSeq" id="WP_196414328.1">
    <property type="nucleotide sequence ID" value="NZ_JADQTO010000005.1"/>
</dbReference>
<evidence type="ECO:0000313" key="2">
    <source>
        <dbReference type="Proteomes" id="UP000598146"/>
    </source>
</evidence>
<dbReference type="Pfam" id="PF20007">
    <property type="entry name" value="fvmRadSAM-pep"/>
    <property type="match status" value="1"/>
</dbReference>
<sequence>MPDREFVQDLPDLIDAGEYPDHPEGRLVRLRITVDENGVSVLADGFRPLEVERLMEQLGGGPVQQMLCG</sequence>
<protein>
    <submittedName>
        <fullName evidence="1">Uncharacterized protein</fullName>
    </submittedName>
</protein>
<keyword evidence="2" id="KW-1185">Reference proteome</keyword>
<reference evidence="1" key="1">
    <citation type="submission" date="2020-11" db="EMBL/GenBank/DDBJ databases">
        <title>Isolation and identification of active actinomycetes.</title>
        <authorList>
            <person name="Sun X."/>
        </authorList>
    </citation>
    <scope>NUCLEOTIDE SEQUENCE</scope>
    <source>
        <strain evidence="1">NEAU-A11</strain>
    </source>
</reference>
<dbReference type="EMBL" id="JADQTO010000005">
    <property type="protein sequence ID" value="MBG0562566.1"/>
    <property type="molecule type" value="Genomic_DNA"/>
</dbReference>
<gene>
    <name evidence="1" type="ORF">I4J89_13960</name>
</gene>
<dbReference type="Proteomes" id="UP000598146">
    <property type="component" value="Unassembled WGS sequence"/>
</dbReference>
<proteinExistence type="predicted"/>